<keyword evidence="4" id="KW-0472">Membrane</keyword>
<proteinExistence type="predicted"/>
<evidence type="ECO:0000259" key="5">
    <source>
        <dbReference type="PROSITE" id="PS50835"/>
    </source>
</evidence>
<keyword evidence="1" id="KW-0677">Repeat</keyword>
<dbReference type="PANTHER" id="PTHR47633:SF4">
    <property type="entry name" value="MYOPALLADIN ISOFORM X1"/>
    <property type="match status" value="1"/>
</dbReference>
<evidence type="ECO:0000313" key="7">
    <source>
        <dbReference type="WBParaSite" id="ACRNAN_scaffold2543.g23399.t1"/>
    </source>
</evidence>
<evidence type="ECO:0000256" key="2">
    <source>
        <dbReference type="ARBA" id="ARBA00023157"/>
    </source>
</evidence>
<evidence type="ECO:0000256" key="3">
    <source>
        <dbReference type="ARBA" id="ARBA00023319"/>
    </source>
</evidence>
<dbReference type="InterPro" id="IPR036179">
    <property type="entry name" value="Ig-like_dom_sf"/>
</dbReference>
<name>A0A914DFI5_9BILA</name>
<dbReference type="InterPro" id="IPR013783">
    <property type="entry name" value="Ig-like_fold"/>
</dbReference>
<accession>A0A914DFI5</accession>
<dbReference type="InterPro" id="IPR013098">
    <property type="entry name" value="Ig_I-set"/>
</dbReference>
<keyword evidence="3" id="KW-0393">Immunoglobulin domain</keyword>
<dbReference type="FunFam" id="2.60.40.10:FF:000032">
    <property type="entry name" value="palladin isoform X1"/>
    <property type="match status" value="1"/>
</dbReference>
<dbReference type="InterPro" id="IPR003598">
    <property type="entry name" value="Ig_sub2"/>
</dbReference>
<dbReference type="WBParaSite" id="ACRNAN_scaffold2543.g23399.t1">
    <property type="protein sequence ID" value="ACRNAN_scaffold2543.g23399.t1"/>
    <property type="gene ID" value="ACRNAN_scaffold2543.g23399"/>
</dbReference>
<evidence type="ECO:0000256" key="4">
    <source>
        <dbReference type="SAM" id="Phobius"/>
    </source>
</evidence>
<feature type="domain" description="Ig-like" evidence="5">
    <location>
        <begin position="92"/>
        <end position="163"/>
    </location>
</feature>
<organism evidence="6 7">
    <name type="scientific">Acrobeloides nanus</name>
    <dbReference type="NCBI Taxonomy" id="290746"/>
    <lineage>
        <taxon>Eukaryota</taxon>
        <taxon>Metazoa</taxon>
        <taxon>Ecdysozoa</taxon>
        <taxon>Nematoda</taxon>
        <taxon>Chromadorea</taxon>
        <taxon>Rhabditida</taxon>
        <taxon>Tylenchina</taxon>
        <taxon>Cephalobomorpha</taxon>
        <taxon>Cephaloboidea</taxon>
        <taxon>Cephalobidae</taxon>
        <taxon>Acrobeloides</taxon>
    </lineage>
</organism>
<keyword evidence="4" id="KW-1133">Transmembrane helix</keyword>
<evidence type="ECO:0000313" key="6">
    <source>
        <dbReference type="Proteomes" id="UP000887540"/>
    </source>
</evidence>
<dbReference type="PANTHER" id="PTHR47633">
    <property type="entry name" value="IMMUNOGLOBULIN"/>
    <property type="match status" value="1"/>
</dbReference>
<keyword evidence="4" id="KW-0812">Transmembrane</keyword>
<sequence>MNISNLYMYSGIWTCSLTTAQNQTVNGTIEILLRPVAFKADCNYVFKWRRYRNLDNCIDNKSSLQINFKRDFGVKLGDFELEASGVKVFRDESTEVDCPVIGFPDPIVYWMKEDQNITEDEHYSFDGTILKISNATYAHDGTYTCIAKNSFNLDGIEQTYELKIDRKLFVKNPFSWIWPLIVIIVILVVLILIIKISQSRRKKNGQRLLEKTPNEE</sequence>
<dbReference type="GO" id="GO:0004672">
    <property type="term" value="F:protein kinase activity"/>
    <property type="evidence" value="ECO:0007669"/>
    <property type="project" value="TreeGrafter"/>
</dbReference>
<dbReference type="AlphaFoldDB" id="A0A914DFI5"/>
<dbReference type="PROSITE" id="PS50835">
    <property type="entry name" value="IG_LIKE"/>
    <property type="match status" value="1"/>
</dbReference>
<evidence type="ECO:0000256" key="1">
    <source>
        <dbReference type="ARBA" id="ARBA00022737"/>
    </source>
</evidence>
<protein>
    <submittedName>
        <fullName evidence="7">Ig-like domain-containing protein</fullName>
    </submittedName>
</protein>
<dbReference type="InterPro" id="IPR007110">
    <property type="entry name" value="Ig-like_dom"/>
</dbReference>
<dbReference type="InterPro" id="IPR003599">
    <property type="entry name" value="Ig_sub"/>
</dbReference>
<feature type="transmembrane region" description="Helical" evidence="4">
    <location>
        <begin position="176"/>
        <end position="194"/>
    </location>
</feature>
<dbReference type="CDD" id="cd00096">
    <property type="entry name" value="Ig"/>
    <property type="match status" value="1"/>
</dbReference>
<dbReference type="Pfam" id="PF07679">
    <property type="entry name" value="I-set"/>
    <property type="match status" value="1"/>
</dbReference>
<keyword evidence="6" id="KW-1185">Reference proteome</keyword>
<reference evidence="7" key="1">
    <citation type="submission" date="2022-11" db="UniProtKB">
        <authorList>
            <consortium name="WormBaseParasite"/>
        </authorList>
    </citation>
    <scope>IDENTIFICATION</scope>
</reference>
<dbReference type="Proteomes" id="UP000887540">
    <property type="component" value="Unplaced"/>
</dbReference>
<dbReference type="SUPFAM" id="SSF48726">
    <property type="entry name" value="Immunoglobulin"/>
    <property type="match status" value="1"/>
</dbReference>
<dbReference type="SMART" id="SM00408">
    <property type="entry name" value="IGc2"/>
    <property type="match status" value="1"/>
</dbReference>
<keyword evidence="2" id="KW-1015">Disulfide bond</keyword>
<dbReference type="SMART" id="SM00409">
    <property type="entry name" value="IG"/>
    <property type="match status" value="1"/>
</dbReference>
<dbReference type="Gene3D" id="2.60.40.10">
    <property type="entry name" value="Immunoglobulins"/>
    <property type="match status" value="1"/>
</dbReference>